<name>A0ABX4MK01_9HYPH</name>
<keyword evidence="1" id="KW-0560">Oxidoreductase</keyword>
<proteinExistence type="predicted"/>
<protein>
    <submittedName>
        <fullName evidence="1">Histidinol dehydrogenase</fullName>
        <ecNumber evidence="1">1.1.1.23</ecNumber>
    </submittedName>
</protein>
<dbReference type="EC" id="1.1.1.23" evidence="1"/>
<evidence type="ECO:0000313" key="1">
    <source>
        <dbReference type="EMBL" id="PIM96565.1"/>
    </source>
</evidence>
<accession>A0ABX4MK01</accession>
<reference evidence="1" key="1">
    <citation type="submission" date="2017-09" db="EMBL/GenBank/DDBJ databases">
        <authorList>
            <person name="Campbell M.A."/>
            <person name="Lukasik P."/>
            <person name="Simon C."/>
            <person name="McCutcheon J.P."/>
        </authorList>
    </citation>
    <scope>NUCLEOTIDE SEQUENCE [LARGE SCALE GENOMIC DNA]</scope>
    <source>
        <strain evidence="1">ALECUR</strain>
    </source>
</reference>
<keyword evidence="2" id="KW-1185">Reference proteome</keyword>
<gene>
    <name evidence="1" type="primary">hisD</name>
    <name evidence="1" type="ORF">alecur_48</name>
</gene>
<dbReference type="EMBL" id="NXGS01000009">
    <property type="protein sequence ID" value="PIM96565.1"/>
    <property type="molecule type" value="Genomic_DNA"/>
</dbReference>
<dbReference type="GO" id="GO:0004399">
    <property type="term" value="F:histidinol dehydrogenase activity"/>
    <property type="evidence" value="ECO:0007669"/>
    <property type="project" value="UniProtKB-EC"/>
</dbReference>
<evidence type="ECO:0000313" key="2">
    <source>
        <dbReference type="Proteomes" id="UP000229529"/>
    </source>
</evidence>
<dbReference type="PROSITE" id="PS51257">
    <property type="entry name" value="PROKAR_LIPOPROTEIN"/>
    <property type="match status" value="1"/>
</dbReference>
<organism evidence="1 2">
    <name type="scientific">Candidatus Hodgkinia cicadicola</name>
    <dbReference type="NCBI Taxonomy" id="573658"/>
    <lineage>
        <taxon>Bacteria</taxon>
        <taxon>Pseudomonadati</taxon>
        <taxon>Pseudomonadota</taxon>
        <taxon>Alphaproteobacteria</taxon>
        <taxon>Hyphomicrobiales</taxon>
        <taxon>Candidatus Hodgkinia</taxon>
    </lineage>
</organism>
<sequence>MQKYLKYINNILIKEYFIIKDKFNHLILTLFSACRLTILKIKNCFKNIKESGFNLKLIKLNKKGNYLKENHLNKLKSLQIVKPLNDLNSIKLSVSLVLRTDSPKFKMFLNAIKADIIYNINNVISTQSINCSKRLNINNYILKLNTNIYSFIKSEYFKLIASCIENSKSKLNNKISDWIPYESITVWLTDPNIINYKTILLSLIPAKLAGVSNISIVSIPCQKISQPQFLVATALCGVCFIDFCYPITFKMNKGLRQISYQSPQVITNLTNLDAVISNQLEQFNNFNAPASFLIVDSFSKASILKSKFSKILIPITNKNHLFLRDNPNIITIVCKSLAEAIMIENELQVLNLTNVPPISIKVVSLMTNKNHANIYISEKTSADDQLSDNITIQDFCYR</sequence>
<dbReference type="Proteomes" id="UP000229529">
    <property type="component" value="Unassembled WGS sequence"/>
</dbReference>
<comment type="caution">
    <text evidence="1">The sequence shown here is derived from an EMBL/GenBank/DDBJ whole genome shotgun (WGS) entry which is preliminary data.</text>
</comment>